<dbReference type="AlphaFoldDB" id="A0A3N0Y824"/>
<keyword evidence="14" id="KW-1185">Reference proteome</keyword>
<evidence type="ECO:0000256" key="5">
    <source>
        <dbReference type="ARBA" id="ARBA00022989"/>
    </source>
</evidence>
<evidence type="ECO:0000256" key="1">
    <source>
        <dbReference type="ARBA" id="ARBA00004651"/>
    </source>
</evidence>
<dbReference type="EMBL" id="RJVU01049890">
    <property type="protein sequence ID" value="ROL42284.1"/>
    <property type="molecule type" value="Genomic_DNA"/>
</dbReference>
<proteinExistence type="predicted"/>
<dbReference type="InterPro" id="IPR000337">
    <property type="entry name" value="GPCR_3"/>
</dbReference>
<reference evidence="13 14" key="1">
    <citation type="submission" date="2018-10" db="EMBL/GenBank/DDBJ databases">
        <title>Genome assembly for a Yunnan-Guizhou Plateau 3E fish, Anabarilius grahami (Regan), and its evolutionary and genetic applications.</title>
        <authorList>
            <person name="Jiang W."/>
        </authorList>
    </citation>
    <scope>NUCLEOTIDE SEQUENCE [LARGE SCALE GENOMIC DNA]</scope>
    <source>
        <strain evidence="13">AG-KIZ</strain>
        <tissue evidence="13">Muscle</tissue>
    </source>
</reference>
<gene>
    <name evidence="13" type="ORF">DPX16_18206</name>
</gene>
<evidence type="ECO:0000313" key="14">
    <source>
        <dbReference type="Proteomes" id="UP000281406"/>
    </source>
</evidence>
<keyword evidence="8 13" id="KW-0675">Receptor</keyword>
<comment type="caution">
    <text evidence="13">The sequence shown here is derived from an EMBL/GenBank/DDBJ whole genome shotgun (WGS) entry which is preliminary data.</text>
</comment>
<dbReference type="GO" id="GO:0005886">
    <property type="term" value="C:plasma membrane"/>
    <property type="evidence" value="ECO:0007669"/>
    <property type="project" value="UniProtKB-SubCell"/>
</dbReference>
<sequence>MGVMNEQEFEPGHRCNGQSPLHAIIGESESSATVILSRTTGPFKIPVISHSASCECLSNRKDYPSFFRTMASDYHQSTALAYIVKHLGWSWVGAVNSDNDYGNNGMAIFLKIAHEEGICVEYSVKFYRTEPEKLQKVLVEALKMVNFTIKTGDHVWFDSTGGAVAQYDVVNWQQDSDGSIQFKSVGYYDASLPPDQRFVLNTENIIWAGGQLEKPRSVCSESCPPGTRKAAQKGRPVCCYDCIPCAEGEISNETDVLFRVCNVSLACSPDTHAECSQSPMAHVLNTTERYNVPQFQPIRDEAAKF</sequence>
<keyword evidence="4" id="KW-0732">Signal</keyword>
<comment type="subcellular location">
    <subcellularLocation>
        <location evidence="1">Cell membrane</location>
        <topology evidence="1">Multi-pass membrane protein</topology>
    </subcellularLocation>
</comment>
<feature type="domain" description="Receptor ligand binding region" evidence="11">
    <location>
        <begin position="21"/>
        <end position="138"/>
    </location>
</feature>
<dbReference type="Pfam" id="PF07562">
    <property type="entry name" value="NCD3G"/>
    <property type="match status" value="1"/>
</dbReference>
<keyword evidence="5" id="KW-1133">Transmembrane helix</keyword>
<keyword evidence="3" id="KW-0812">Transmembrane</keyword>
<dbReference type="InterPro" id="IPR038550">
    <property type="entry name" value="GPCR_3_9-Cys_sf"/>
</dbReference>
<dbReference type="PANTHER" id="PTHR24061:SF528">
    <property type="entry name" value="C-FAMILY ODORANT RECEPTOR OLFCD2-RELATED"/>
    <property type="match status" value="1"/>
</dbReference>
<dbReference type="PANTHER" id="PTHR24061">
    <property type="entry name" value="CALCIUM-SENSING RECEPTOR-RELATED"/>
    <property type="match status" value="1"/>
</dbReference>
<evidence type="ECO:0000256" key="10">
    <source>
        <dbReference type="ARBA" id="ARBA00023224"/>
    </source>
</evidence>
<evidence type="ECO:0000313" key="13">
    <source>
        <dbReference type="EMBL" id="ROL42284.1"/>
    </source>
</evidence>
<name>A0A3N0Y824_ANAGA</name>
<evidence type="ECO:0000259" key="12">
    <source>
        <dbReference type="Pfam" id="PF07562"/>
    </source>
</evidence>
<organism evidence="13 14">
    <name type="scientific">Anabarilius grahami</name>
    <name type="common">Kanglang fish</name>
    <name type="synonym">Barilius grahami</name>
    <dbReference type="NCBI Taxonomy" id="495550"/>
    <lineage>
        <taxon>Eukaryota</taxon>
        <taxon>Metazoa</taxon>
        <taxon>Chordata</taxon>
        <taxon>Craniata</taxon>
        <taxon>Vertebrata</taxon>
        <taxon>Euteleostomi</taxon>
        <taxon>Actinopterygii</taxon>
        <taxon>Neopterygii</taxon>
        <taxon>Teleostei</taxon>
        <taxon>Ostariophysi</taxon>
        <taxon>Cypriniformes</taxon>
        <taxon>Xenocyprididae</taxon>
        <taxon>Xenocypridinae</taxon>
        <taxon>Xenocypridinae incertae sedis</taxon>
        <taxon>Anabarilius</taxon>
    </lineage>
</organism>
<dbReference type="InterPro" id="IPR000068">
    <property type="entry name" value="GPCR_3_Ca_sens_rcpt-rel"/>
</dbReference>
<evidence type="ECO:0000256" key="6">
    <source>
        <dbReference type="ARBA" id="ARBA00023040"/>
    </source>
</evidence>
<evidence type="ECO:0000256" key="7">
    <source>
        <dbReference type="ARBA" id="ARBA00023136"/>
    </source>
</evidence>
<dbReference type="InterPro" id="IPR001828">
    <property type="entry name" value="ANF_lig-bd_rcpt"/>
</dbReference>
<keyword evidence="9" id="KW-0325">Glycoprotein</keyword>
<accession>A0A3N0Y824</accession>
<dbReference type="Proteomes" id="UP000281406">
    <property type="component" value="Unassembled WGS sequence"/>
</dbReference>
<evidence type="ECO:0000256" key="3">
    <source>
        <dbReference type="ARBA" id="ARBA00022692"/>
    </source>
</evidence>
<keyword evidence="2" id="KW-1003">Cell membrane</keyword>
<dbReference type="Gene3D" id="2.10.50.30">
    <property type="entry name" value="GPCR, family 3, nine cysteines domain"/>
    <property type="match status" value="1"/>
</dbReference>
<protein>
    <submittedName>
        <fullName evidence="13">Extracellular calcium-sensing receptor</fullName>
    </submittedName>
</protein>
<feature type="domain" description="GPCR family 3 nine cysteines" evidence="12">
    <location>
        <begin position="215"/>
        <end position="255"/>
    </location>
</feature>
<dbReference type="PRINTS" id="PR00248">
    <property type="entry name" value="GPCRMGR"/>
</dbReference>
<evidence type="ECO:0000256" key="9">
    <source>
        <dbReference type="ARBA" id="ARBA00023180"/>
    </source>
</evidence>
<evidence type="ECO:0000259" key="11">
    <source>
        <dbReference type="Pfam" id="PF01094"/>
    </source>
</evidence>
<dbReference type="OrthoDB" id="5984008at2759"/>
<evidence type="ECO:0000256" key="8">
    <source>
        <dbReference type="ARBA" id="ARBA00023170"/>
    </source>
</evidence>
<keyword evidence="6" id="KW-0297">G-protein coupled receptor</keyword>
<dbReference type="Gene3D" id="3.40.50.2300">
    <property type="match status" value="2"/>
</dbReference>
<keyword evidence="7" id="KW-0472">Membrane</keyword>
<dbReference type="SUPFAM" id="SSF53822">
    <property type="entry name" value="Periplasmic binding protein-like I"/>
    <property type="match status" value="2"/>
</dbReference>
<evidence type="ECO:0000256" key="2">
    <source>
        <dbReference type="ARBA" id="ARBA00022475"/>
    </source>
</evidence>
<dbReference type="Pfam" id="PF01094">
    <property type="entry name" value="ANF_receptor"/>
    <property type="match status" value="1"/>
</dbReference>
<dbReference type="InterPro" id="IPR028082">
    <property type="entry name" value="Peripla_BP_I"/>
</dbReference>
<keyword evidence="10" id="KW-0807">Transducer</keyword>
<dbReference type="InterPro" id="IPR011500">
    <property type="entry name" value="GPCR_3_9-Cys_dom"/>
</dbReference>
<dbReference type="GO" id="GO:0004930">
    <property type="term" value="F:G protein-coupled receptor activity"/>
    <property type="evidence" value="ECO:0007669"/>
    <property type="project" value="UniProtKB-KW"/>
</dbReference>
<dbReference type="FunFam" id="2.10.50.30:FF:000007">
    <property type="entry name" value="Vomeronasal 2, receptor 82"/>
    <property type="match status" value="1"/>
</dbReference>
<evidence type="ECO:0000256" key="4">
    <source>
        <dbReference type="ARBA" id="ARBA00022729"/>
    </source>
</evidence>